<sequence length="225" mass="24685">MDGTLRLYDPGNGRLEELPPGPLHIHVRGPGLRAFVIADLLRRVAGRRRRRVRVTCSGPFPEVRALADFNVLEMEAGETASAQVVVAEGDESNAIQPNTARLLLVPAFEPPPADEDPMTLRLAILHTAYRDPLPWSERLADARARLDRWRALMAEWAESPGRPMDRTYAADAERALTDDLDSPAALAVLEGLAADPAVAPGAKFETFVHLDLVLALDLVRDIGHR</sequence>
<keyword evidence="2" id="KW-1185">Reference proteome</keyword>
<dbReference type="EMBL" id="FNVO01000005">
    <property type="protein sequence ID" value="SEG42682.1"/>
    <property type="molecule type" value="Genomic_DNA"/>
</dbReference>
<dbReference type="Proteomes" id="UP000236723">
    <property type="component" value="Unassembled WGS sequence"/>
</dbReference>
<dbReference type="AlphaFoldDB" id="A0A1H6A2U7"/>
<proteinExistence type="predicted"/>
<evidence type="ECO:0000313" key="2">
    <source>
        <dbReference type="Proteomes" id="UP000236723"/>
    </source>
</evidence>
<gene>
    <name evidence="1" type="ORF">SAMN04489712_105153</name>
</gene>
<reference evidence="2" key="1">
    <citation type="submission" date="2016-10" db="EMBL/GenBank/DDBJ databases">
        <authorList>
            <person name="Varghese N."/>
            <person name="Submissions S."/>
        </authorList>
    </citation>
    <scope>NUCLEOTIDE SEQUENCE [LARGE SCALE GENOMIC DNA]</scope>
    <source>
        <strain evidence="2">DSM 43163</strain>
    </source>
</reference>
<evidence type="ECO:0000313" key="1">
    <source>
        <dbReference type="EMBL" id="SEG42682.1"/>
    </source>
</evidence>
<dbReference type="Gene3D" id="1.20.120.640">
    <property type="entry name" value="Anticodon-binding domain of a subclass of class I aminoacyl-tRNA synthetases"/>
    <property type="match status" value="1"/>
</dbReference>
<organism evidence="1 2">
    <name type="scientific">Thermomonospora echinospora</name>
    <dbReference type="NCBI Taxonomy" id="1992"/>
    <lineage>
        <taxon>Bacteria</taxon>
        <taxon>Bacillati</taxon>
        <taxon>Actinomycetota</taxon>
        <taxon>Actinomycetes</taxon>
        <taxon>Streptosporangiales</taxon>
        <taxon>Thermomonosporaceae</taxon>
        <taxon>Thermomonospora</taxon>
    </lineage>
</organism>
<protein>
    <recommendedName>
        <fullName evidence="3">Cysteinyl-tRNA synthetase</fullName>
    </recommendedName>
</protein>
<dbReference type="OrthoDB" id="4458334at2"/>
<evidence type="ECO:0008006" key="3">
    <source>
        <dbReference type="Google" id="ProtNLM"/>
    </source>
</evidence>
<name>A0A1H6A2U7_9ACTN</name>
<accession>A0A1H6A2U7</accession>
<dbReference type="RefSeq" id="WP_146087364.1">
    <property type="nucleotide sequence ID" value="NZ_FNVO01000005.1"/>
</dbReference>